<evidence type="ECO:0000313" key="2">
    <source>
        <dbReference type="EMBL" id="MDQ0254691.1"/>
    </source>
</evidence>
<name>A0ABT9ZTW7_9BACI</name>
<organism evidence="2 3">
    <name type="scientific">Evansella vedderi</name>
    <dbReference type="NCBI Taxonomy" id="38282"/>
    <lineage>
        <taxon>Bacteria</taxon>
        <taxon>Bacillati</taxon>
        <taxon>Bacillota</taxon>
        <taxon>Bacilli</taxon>
        <taxon>Bacillales</taxon>
        <taxon>Bacillaceae</taxon>
        <taxon>Evansella</taxon>
    </lineage>
</organism>
<dbReference type="InterPro" id="IPR029063">
    <property type="entry name" value="SAM-dependent_MTases_sf"/>
</dbReference>
<dbReference type="Pfam" id="PF01170">
    <property type="entry name" value="UPF0020"/>
    <property type="match status" value="1"/>
</dbReference>
<evidence type="ECO:0000313" key="3">
    <source>
        <dbReference type="Proteomes" id="UP001230005"/>
    </source>
</evidence>
<sequence length="318" mass="36188">MSHQDTSYLYTYSFYEEELDLCHLEMRSFFGFQSESNVLLSNIKVDPNRSPFMKHRLDIIFRGASQEEIIHKVRTLPKTTNSFKVVFVKNPDIPKGLQVPFEQRRQIEREVGQHIPGTANLKDPDSLFGLMFVNDQWVFGTYIESEPIWHYHQKKPQHYSTALNTRVARAVVNIAVPEPMGITAIDPCCGIGTVLIEALSMGISIKGSDINPLAIRGARENLIHFGYSTSIVQIKDIRHITERSDVVIMDMPYNLCSVLTDQEKRDMIQTAKLIGKKIVIVTIEPLDALIEEVGVSIVDRCIIKKGLTFQREVIVVRS</sequence>
<gene>
    <name evidence="2" type="ORF">J2S74_002070</name>
</gene>
<dbReference type="RefSeq" id="WP_307325015.1">
    <property type="nucleotide sequence ID" value="NZ_JAUSUG010000007.1"/>
</dbReference>
<dbReference type="EMBL" id="JAUSUG010000007">
    <property type="protein sequence ID" value="MDQ0254691.1"/>
    <property type="molecule type" value="Genomic_DNA"/>
</dbReference>
<feature type="domain" description="Ribosomal RNA large subunit methyltransferase K/L-like methyltransferase" evidence="1">
    <location>
        <begin position="155"/>
        <end position="253"/>
    </location>
</feature>
<dbReference type="Proteomes" id="UP001230005">
    <property type="component" value="Unassembled WGS sequence"/>
</dbReference>
<reference evidence="2 3" key="1">
    <citation type="submission" date="2023-07" db="EMBL/GenBank/DDBJ databases">
        <title>Genomic Encyclopedia of Type Strains, Phase IV (KMG-IV): sequencing the most valuable type-strain genomes for metagenomic binning, comparative biology and taxonomic classification.</title>
        <authorList>
            <person name="Goeker M."/>
        </authorList>
    </citation>
    <scope>NUCLEOTIDE SEQUENCE [LARGE SCALE GENOMIC DNA]</scope>
    <source>
        <strain evidence="2 3">DSM 9768</strain>
    </source>
</reference>
<proteinExistence type="predicted"/>
<dbReference type="SUPFAM" id="SSF53335">
    <property type="entry name" value="S-adenosyl-L-methionine-dependent methyltransferases"/>
    <property type="match status" value="1"/>
</dbReference>
<protein>
    <submittedName>
        <fullName evidence="2">tRNA G10 N-methylase Trm11</fullName>
    </submittedName>
</protein>
<comment type="caution">
    <text evidence="2">The sequence shown here is derived from an EMBL/GenBank/DDBJ whole genome shotgun (WGS) entry which is preliminary data.</text>
</comment>
<dbReference type="InterPro" id="IPR000241">
    <property type="entry name" value="RlmKL-like_Mtase"/>
</dbReference>
<dbReference type="PANTHER" id="PTHR14911:SF13">
    <property type="entry name" value="TRNA (GUANINE(6)-N2)-METHYLTRANSFERASE THUMP3"/>
    <property type="match status" value="1"/>
</dbReference>
<dbReference type="CDD" id="cd02440">
    <property type="entry name" value="AdoMet_MTases"/>
    <property type="match status" value="1"/>
</dbReference>
<dbReference type="Gene3D" id="3.40.50.150">
    <property type="entry name" value="Vaccinia Virus protein VP39"/>
    <property type="match status" value="1"/>
</dbReference>
<dbReference type="PANTHER" id="PTHR14911">
    <property type="entry name" value="THUMP DOMAIN-CONTAINING"/>
    <property type="match status" value="1"/>
</dbReference>
<evidence type="ECO:0000259" key="1">
    <source>
        <dbReference type="Pfam" id="PF01170"/>
    </source>
</evidence>
<accession>A0ABT9ZTW7</accession>
<keyword evidence="3" id="KW-1185">Reference proteome</keyword>